<dbReference type="OrthoDB" id="294295at2759"/>
<dbReference type="InterPro" id="IPR002347">
    <property type="entry name" value="SDR_fam"/>
</dbReference>
<dbReference type="RefSeq" id="XP_019631976.1">
    <property type="nucleotide sequence ID" value="XM_019776417.1"/>
</dbReference>
<accession>A0A6P4ZQR0</accession>
<sequence length="376" mass="41372">MIYQFLYSIVALCFGVSVFVRYVNDGMSFGFRSALSLLVLFLGEPFCHHVVGEFGGLLLYGLACVVMYMVLPAGEVALKDRVVLITGCDSGFGCALAQHLDSQGCVVFAGCLHGDGERATSLTSSCSAQLKILQLDVTDAQQVDQARQAVQEYLGPDRGLWGLINNAGLVYFGELDLLPFSMVQHSIDVNLVGMLRMTKTFLPLLRKGKGRVINMSSIAGSVPLMFMCAEGAAKAGVEAASHILRQELKKWGVHVSIVQPFAFKTEWQSSESMLKNYNQIRQTLDKDTLDAYGLDYLDAFKHNLLNEESLNEDLGQVIGAMTDALTSRGPRAWYPCGRGTRSLVWLSNLLPTSILDMILPLLMLQIDVTPTRLRER</sequence>
<gene>
    <name evidence="4" type="primary">LOC109475661</name>
</gene>
<feature type="transmembrane region" description="Helical" evidence="2">
    <location>
        <begin position="6"/>
        <end position="23"/>
    </location>
</feature>
<evidence type="ECO:0000256" key="1">
    <source>
        <dbReference type="ARBA" id="ARBA00006484"/>
    </source>
</evidence>
<evidence type="ECO:0000313" key="4">
    <source>
        <dbReference type="RefSeq" id="XP_019631976.1"/>
    </source>
</evidence>
<dbReference type="KEGG" id="bbel:109475661"/>
<organism evidence="3 4">
    <name type="scientific">Branchiostoma belcheri</name>
    <name type="common">Amphioxus</name>
    <dbReference type="NCBI Taxonomy" id="7741"/>
    <lineage>
        <taxon>Eukaryota</taxon>
        <taxon>Metazoa</taxon>
        <taxon>Chordata</taxon>
        <taxon>Cephalochordata</taxon>
        <taxon>Leptocardii</taxon>
        <taxon>Amphioxiformes</taxon>
        <taxon>Branchiostomatidae</taxon>
        <taxon>Branchiostoma</taxon>
    </lineage>
</organism>
<comment type="similarity">
    <text evidence="1">Belongs to the short-chain dehydrogenases/reductases (SDR) family.</text>
</comment>
<protein>
    <submittedName>
        <fullName evidence="4">17-beta-hydroxysteroid dehydrogenase type 6-like</fullName>
    </submittedName>
</protein>
<name>A0A6P4ZQR0_BRABE</name>
<keyword evidence="2" id="KW-1133">Transmembrane helix</keyword>
<dbReference type="PANTHER" id="PTHR43313:SF50">
    <property type="entry name" value="GH26015P"/>
    <property type="match status" value="1"/>
</dbReference>
<evidence type="ECO:0000313" key="3">
    <source>
        <dbReference type="Proteomes" id="UP000515135"/>
    </source>
</evidence>
<dbReference type="Proteomes" id="UP000515135">
    <property type="component" value="Unplaced"/>
</dbReference>
<proteinExistence type="inferred from homology"/>
<dbReference type="SUPFAM" id="SSF51735">
    <property type="entry name" value="NAD(P)-binding Rossmann-fold domains"/>
    <property type="match status" value="1"/>
</dbReference>
<keyword evidence="2" id="KW-0472">Membrane</keyword>
<dbReference type="InterPro" id="IPR036291">
    <property type="entry name" value="NAD(P)-bd_dom_sf"/>
</dbReference>
<keyword evidence="3" id="KW-1185">Reference proteome</keyword>
<reference evidence="4" key="1">
    <citation type="submission" date="2025-08" db="UniProtKB">
        <authorList>
            <consortium name="RefSeq"/>
        </authorList>
    </citation>
    <scope>IDENTIFICATION</scope>
    <source>
        <tissue evidence="4">Gonad</tissue>
    </source>
</reference>
<dbReference type="AlphaFoldDB" id="A0A6P4ZQR0"/>
<dbReference type="Gene3D" id="3.40.50.720">
    <property type="entry name" value="NAD(P)-binding Rossmann-like Domain"/>
    <property type="match status" value="1"/>
</dbReference>
<dbReference type="PANTHER" id="PTHR43313">
    <property type="entry name" value="SHORT-CHAIN DEHYDROGENASE/REDUCTASE FAMILY 9C"/>
    <property type="match status" value="1"/>
</dbReference>
<dbReference type="GO" id="GO:0016491">
    <property type="term" value="F:oxidoreductase activity"/>
    <property type="evidence" value="ECO:0007669"/>
    <property type="project" value="TreeGrafter"/>
</dbReference>
<dbReference type="Pfam" id="PF00106">
    <property type="entry name" value="adh_short"/>
    <property type="match status" value="1"/>
</dbReference>
<dbReference type="PRINTS" id="PR00081">
    <property type="entry name" value="GDHRDH"/>
</dbReference>
<feature type="transmembrane region" description="Helical" evidence="2">
    <location>
        <begin position="57"/>
        <end position="78"/>
    </location>
</feature>
<keyword evidence="2" id="KW-0812">Transmembrane</keyword>
<dbReference type="GeneID" id="109475661"/>
<dbReference type="GO" id="GO:0008202">
    <property type="term" value="P:steroid metabolic process"/>
    <property type="evidence" value="ECO:0007669"/>
    <property type="project" value="TreeGrafter"/>
</dbReference>
<evidence type="ECO:0000256" key="2">
    <source>
        <dbReference type="SAM" id="Phobius"/>
    </source>
</evidence>